<name>A0A7W7R5Z1_KITKI</name>
<dbReference type="PANTHER" id="PTHR34293">
    <property type="entry name" value="HTH-TYPE TRANSCRIPTIONAL REGULATOR TRMBL2"/>
    <property type="match status" value="1"/>
</dbReference>
<dbReference type="SMART" id="SM00421">
    <property type="entry name" value="HTH_LUXR"/>
    <property type="match status" value="1"/>
</dbReference>
<dbReference type="InterPro" id="IPR016032">
    <property type="entry name" value="Sig_transdc_resp-reg_C-effctor"/>
</dbReference>
<dbReference type="Gene3D" id="1.10.10.10">
    <property type="entry name" value="Winged helix-like DNA-binding domain superfamily/Winged helix DNA-binding domain"/>
    <property type="match status" value="1"/>
</dbReference>
<dbReference type="Pfam" id="PF00196">
    <property type="entry name" value="GerE"/>
    <property type="match status" value="1"/>
</dbReference>
<dbReference type="AlphaFoldDB" id="A0A7W7R5Z1"/>
<keyword evidence="2" id="KW-0238">DNA-binding</keyword>
<dbReference type="PROSITE" id="PS50043">
    <property type="entry name" value="HTH_LUXR_2"/>
    <property type="match status" value="1"/>
</dbReference>
<dbReference type="InterPro" id="IPR051797">
    <property type="entry name" value="TrmB-like"/>
</dbReference>
<reference evidence="2 3" key="1">
    <citation type="submission" date="2020-08" db="EMBL/GenBank/DDBJ databases">
        <title>Sequencing the genomes of 1000 actinobacteria strains.</title>
        <authorList>
            <person name="Klenk H.-P."/>
        </authorList>
    </citation>
    <scope>NUCLEOTIDE SEQUENCE [LARGE SCALE GENOMIC DNA]</scope>
    <source>
        <strain evidence="2 3">DSM 41654</strain>
    </source>
</reference>
<gene>
    <name evidence="2" type="ORF">FHR34_004967</name>
</gene>
<sequence>MASKWECRSICQNAANDGACPEGIAFYREAIVRGHAPRQGAPGCLLTLGLLRPATDHPERLYPSAPSIALAELSRPIDEEIDRQRHRREELRAAMAPLDAAYTEARAAHGATPITITGKAAISAALEDAVAQCRTELISVQPDGGRPEEVLAESAQRVLPRIREGLRNRSLYQHVVRTHAPTLAFIRQVTEAGGEARTLSDLSDRMIICDRTVAFIPSAAGRRDELLAIQHTGVIDFLIGVFERAWIRATPLANASGQQSGPEVASDLQLAIMRLLVAGCTDATIANRLGVSTRTVTEHVRRISKHLGSRSRAQLGYLIATGGVLDRG</sequence>
<proteinExistence type="predicted"/>
<dbReference type="GO" id="GO:0003677">
    <property type="term" value="F:DNA binding"/>
    <property type="evidence" value="ECO:0007669"/>
    <property type="project" value="UniProtKB-KW"/>
</dbReference>
<dbReference type="EMBL" id="JACHJV010000001">
    <property type="protein sequence ID" value="MBB4925974.1"/>
    <property type="molecule type" value="Genomic_DNA"/>
</dbReference>
<dbReference type="InterPro" id="IPR000792">
    <property type="entry name" value="Tscrpt_reg_LuxR_C"/>
</dbReference>
<evidence type="ECO:0000313" key="2">
    <source>
        <dbReference type="EMBL" id="MBB4925974.1"/>
    </source>
</evidence>
<organism evidence="2 3">
    <name type="scientific">Kitasatospora kifunensis</name>
    <name type="common">Streptomyces kifunensis</name>
    <dbReference type="NCBI Taxonomy" id="58351"/>
    <lineage>
        <taxon>Bacteria</taxon>
        <taxon>Bacillati</taxon>
        <taxon>Actinomycetota</taxon>
        <taxon>Actinomycetes</taxon>
        <taxon>Kitasatosporales</taxon>
        <taxon>Streptomycetaceae</taxon>
        <taxon>Kitasatospora</taxon>
    </lineage>
</organism>
<dbReference type="PANTHER" id="PTHR34293:SF1">
    <property type="entry name" value="HTH-TYPE TRANSCRIPTIONAL REGULATOR TRMBL2"/>
    <property type="match status" value="1"/>
</dbReference>
<dbReference type="GO" id="GO:0006355">
    <property type="term" value="P:regulation of DNA-templated transcription"/>
    <property type="evidence" value="ECO:0007669"/>
    <property type="project" value="InterPro"/>
</dbReference>
<feature type="domain" description="HTH luxR-type" evidence="1">
    <location>
        <begin position="258"/>
        <end position="323"/>
    </location>
</feature>
<evidence type="ECO:0000259" key="1">
    <source>
        <dbReference type="PROSITE" id="PS50043"/>
    </source>
</evidence>
<dbReference type="SUPFAM" id="SSF46894">
    <property type="entry name" value="C-terminal effector domain of the bipartite response regulators"/>
    <property type="match status" value="1"/>
</dbReference>
<comment type="caution">
    <text evidence="2">The sequence shown here is derived from an EMBL/GenBank/DDBJ whole genome shotgun (WGS) entry which is preliminary data.</text>
</comment>
<dbReference type="Proteomes" id="UP000540506">
    <property type="component" value="Unassembled WGS sequence"/>
</dbReference>
<evidence type="ECO:0000313" key="3">
    <source>
        <dbReference type="Proteomes" id="UP000540506"/>
    </source>
</evidence>
<accession>A0A7W7R5Z1</accession>
<protein>
    <submittedName>
        <fullName evidence="2">DNA-binding NarL/FixJ family response regulator</fullName>
    </submittedName>
</protein>
<dbReference type="RefSeq" id="WP_184938611.1">
    <property type="nucleotide sequence ID" value="NZ_JACHJV010000001.1"/>
</dbReference>
<keyword evidence="3" id="KW-1185">Reference proteome</keyword>
<dbReference type="InterPro" id="IPR036388">
    <property type="entry name" value="WH-like_DNA-bd_sf"/>
</dbReference>